<accession>A0A2H0XDZ0</accession>
<gene>
    <name evidence="1" type="ORF">COT50_02300</name>
</gene>
<dbReference type="EMBL" id="PEYU01000049">
    <property type="protein sequence ID" value="PIS22379.1"/>
    <property type="molecule type" value="Genomic_DNA"/>
</dbReference>
<comment type="caution">
    <text evidence="1">The sequence shown here is derived from an EMBL/GenBank/DDBJ whole genome shotgun (WGS) entry which is preliminary data.</text>
</comment>
<name>A0A2H0XDZ0_UNCKA</name>
<feature type="non-terminal residue" evidence="1">
    <location>
        <position position="68"/>
    </location>
</feature>
<evidence type="ECO:0008006" key="3">
    <source>
        <dbReference type="Google" id="ProtNLM"/>
    </source>
</evidence>
<proteinExistence type="predicted"/>
<protein>
    <recommendedName>
        <fullName evidence="3">GNAT family N-acetyltransferase</fullName>
    </recommendedName>
</protein>
<dbReference type="AlphaFoldDB" id="A0A2H0XDZ0"/>
<reference evidence="2" key="1">
    <citation type="submission" date="2017-09" db="EMBL/GenBank/DDBJ databases">
        <title>Depth-based differentiation of microbial function through sediment-hosted aquifers and enrichment of novel symbionts in the deep terrestrial subsurface.</title>
        <authorList>
            <person name="Probst A.J."/>
            <person name="Ladd B."/>
            <person name="Jarett J.K."/>
            <person name="Geller-Mcgrath D.E."/>
            <person name="Sieber C.M.K."/>
            <person name="Emerson J.B."/>
            <person name="Anantharaman K."/>
            <person name="Thomas B.C."/>
            <person name="Malmstrom R."/>
            <person name="Stieglmeier M."/>
            <person name="Klingl A."/>
            <person name="Woyke T."/>
            <person name="Ryan C.M."/>
            <person name="Banfield J.F."/>
        </authorList>
    </citation>
    <scope>NUCLEOTIDE SEQUENCE [LARGE SCALE GENOMIC DNA]</scope>
</reference>
<evidence type="ECO:0000313" key="1">
    <source>
        <dbReference type="EMBL" id="PIS22379.1"/>
    </source>
</evidence>
<evidence type="ECO:0000313" key="2">
    <source>
        <dbReference type="Proteomes" id="UP000231252"/>
    </source>
</evidence>
<dbReference type="Proteomes" id="UP000231252">
    <property type="component" value="Unassembled WGS sequence"/>
</dbReference>
<sequence length="68" mass="7684">MEVKTLDTKDVATKIGEFLTGPYAFDQTWAPNEKAMVLQAPLESLGREKHRYWYIENELGEIIGAIGV</sequence>
<organism evidence="1 2">
    <name type="scientific">candidate division WWE3 bacterium CG08_land_8_20_14_0_20_41_10</name>
    <dbReference type="NCBI Taxonomy" id="1975085"/>
    <lineage>
        <taxon>Bacteria</taxon>
        <taxon>Katanobacteria</taxon>
    </lineage>
</organism>